<dbReference type="EMBL" id="GGYP01001203">
    <property type="protein sequence ID" value="MDE45974.1"/>
    <property type="molecule type" value="Transcribed_RNA"/>
</dbReference>
<evidence type="ECO:0000256" key="9">
    <source>
        <dbReference type="SAM" id="MobiDB-lite"/>
    </source>
</evidence>
<feature type="transmembrane region" description="Helical" evidence="10">
    <location>
        <begin position="316"/>
        <end position="340"/>
    </location>
</feature>
<evidence type="ECO:0000256" key="3">
    <source>
        <dbReference type="ARBA" id="ARBA00022723"/>
    </source>
</evidence>
<keyword evidence="2 10" id="KW-0812">Transmembrane</keyword>
<evidence type="ECO:0000256" key="6">
    <source>
        <dbReference type="ARBA" id="ARBA00022989"/>
    </source>
</evidence>
<sequence length="547" mass="61722">MSNFEEEEEEQQQHEQCKRRFFDGSDQLDDQQQEEIHINLGMRQQSTKRNQRNVRNNNNNPAPEQQWSASTNCANQYSTHNNNYILTATKPSGTQSTTTLILTTITIFYLAPLLLTIIQPAQADIVIISPSNRTTEIYDNAELAFGIVPLEGITGKIVLAEPEDACKPIKKAPDTQETWFLLARRYPCPFETKVRNAVEAGFKAVIIYSVDPPTKKLQSSQQPAALLAPATAADGSTNTQISSSSSSSSSLSRLLQPSPAQQAILNQQLAPVQYNLYIPTILISFMDGDDIKENYLYQTGYSAILLPRAPFPLNAYLLPFAIVMIVCLFMMVSFLIFQILKCLRERRKRLRHRLTHKQLKQLVTTVYVKGSQYDTCAICLDEYSEGEKLRVLPCQHGYHFRCIDPWLTKSRRICPVCKGKVRLPGMSDISDTESESDHSRHVQFSANESTPLLGENNQQRPRSHHQQLQLPQQQQPQQQQHNSASSGSNPFQRSSNQQQQQQQNPAPRTGPWSSIVVRSNLNGSINGPPASRRLHRGRTYRVDAEGS</sequence>
<feature type="domain" description="RING-type" evidence="11">
    <location>
        <begin position="376"/>
        <end position="418"/>
    </location>
</feature>
<dbReference type="Gene3D" id="3.50.30.30">
    <property type="match status" value="1"/>
</dbReference>
<feature type="compositionally biased region" description="Polar residues" evidence="9">
    <location>
        <begin position="442"/>
        <end position="460"/>
    </location>
</feature>
<dbReference type="Gene3D" id="3.30.40.10">
    <property type="entry name" value="Zinc/RING finger domain, C3HC4 (zinc finger)"/>
    <property type="match status" value="1"/>
</dbReference>
<evidence type="ECO:0000256" key="2">
    <source>
        <dbReference type="ARBA" id="ARBA00022692"/>
    </source>
</evidence>
<dbReference type="InterPro" id="IPR003137">
    <property type="entry name" value="PA_domain"/>
</dbReference>
<proteinExistence type="predicted"/>
<dbReference type="PANTHER" id="PTHR45931">
    <property type="entry name" value="SI:CH211-59O9.10"/>
    <property type="match status" value="1"/>
</dbReference>
<dbReference type="InterPro" id="IPR046450">
    <property type="entry name" value="PA_dom_sf"/>
</dbReference>
<feature type="compositionally biased region" description="Polar residues" evidence="9">
    <location>
        <begin position="481"/>
        <end position="496"/>
    </location>
</feature>
<keyword evidence="3" id="KW-0479">Metal-binding</keyword>
<dbReference type="SUPFAM" id="SSF57850">
    <property type="entry name" value="RING/U-box"/>
    <property type="match status" value="1"/>
</dbReference>
<dbReference type="GO" id="GO:0008270">
    <property type="term" value="F:zinc ion binding"/>
    <property type="evidence" value="ECO:0007669"/>
    <property type="project" value="UniProtKB-KW"/>
</dbReference>
<dbReference type="InterPro" id="IPR013083">
    <property type="entry name" value="Znf_RING/FYVE/PHD"/>
</dbReference>
<evidence type="ECO:0000259" key="11">
    <source>
        <dbReference type="PROSITE" id="PS50089"/>
    </source>
</evidence>
<feature type="compositionally biased region" description="Basic and acidic residues" evidence="9">
    <location>
        <begin position="11"/>
        <end position="23"/>
    </location>
</feature>
<dbReference type="SMART" id="SM00184">
    <property type="entry name" value="RING"/>
    <property type="match status" value="1"/>
</dbReference>
<feature type="region of interest" description="Disordered" evidence="9">
    <location>
        <begin position="425"/>
        <end position="547"/>
    </location>
</feature>
<evidence type="ECO:0000313" key="12">
    <source>
        <dbReference type="EMBL" id="MDE45974.1"/>
    </source>
</evidence>
<evidence type="ECO:0000256" key="7">
    <source>
        <dbReference type="ARBA" id="ARBA00023136"/>
    </source>
</evidence>
<accession>A0A6G1S642</accession>
<keyword evidence="6 10" id="KW-1133">Transmembrane helix</keyword>
<evidence type="ECO:0000256" key="5">
    <source>
        <dbReference type="ARBA" id="ARBA00022833"/>
    </source>
</evidence>
<evidence type="ECO:0000256" key="4">
    <source>
        <dbReference type="ARBA" id="ARBA00022771"/>
    </source>
</evidence>
<organism evidence="12">
    <name type="scientific">Aceria tosichella</name>
    <name type="common">wheat curl mite</name>
    <dbReference type="NCBI Taxonomy" id="561515"/>
    <lineage>
        <taxon>Eukaryota</taxon>
        <taxon>Metazoa</taxon>
        <taxon>Ecdysozoa</taxon>
        <taxon>Arthropoda</taxon>
        <taxon>Chelicerata</taxon>
        <taxon>Arachnida</taxon>
        <taxon>Acari</taxon>
        <taxon>Acariformes</taxon>
        <taxon>Trombidiformes</taxon>
        <taxon>Prostigmata</taxon>
        <taxon>Eupodina</taxon>
        <taxon>Eriophyoidea</taxon>
        <taxon>Eriophyidae</taxon>
        <taxon>Eriophyinae</taxon>
        <taxon>Aceriini</taxon>
        <taxon>Aceria</taxon>
    </lineage>
</organism>
<dbReference type="PANTHER" id="PTHR45931:SF3">
    <property type="entry name" value="RING ZINC FINGER-CONTAINING PROTEIN"/>
    <property type="match status" value="1"/>
</dbReference>
<feature type="compositionally biased region" description="Low complexity" evidence="9">
    <location>
        <begin position="466"/>
        <end position="480"/>
    </location>
</feature>
<dbReference type="GO" id="GO:0006511">
    <property type="term" value="P:ubiquitin-dependent protein catabolic process"/>
    <property type="evidence" value="ECO:0007669"/>
    <property type="project" value="TreeGrafter"/>
</dbReference>
<dbReference type="GO" id="GO:0061630">
    <property type="term" value="F:ubiquitin protein ligase activity"/>
    <property type="evidence" value="ECO:0007669"/>
    <property type="project" value="TreeGrafter"/>
</dbReference>
<dbReference type="Pfam" id="PF02225">
    <property type="entry name" value="PA"/>
    <property type="match status" value="1"/>
</dbReference>
<dbReference type="PROSITE" id="PS50089">
    <property type="entry name" value="ZF_RING_2"/>
    <property type="match status" value="1"/>
</dbReference>
<keyword evidence="5" id="KW-0862">Zinc</keyword>
<dbReference type="FunFam" id="3.30.40.10:FF:000824">
    <property type="entry name" value="E3 ubiquitin-protein ligase RNF13"/>
    <property type="match status" value="1"/>
</dbReference>
<feature type="compositionally biased region" description="Polar residues" evidence="9">
    <location>
        <begin position="516"/>
        <end position="525"/>
    </location>
</feature>
<dbReference type="SUPFAM" id="SSF52025">
    <property type="entry name" value="PA domain"/>
    <property type="match status" value="1"/>
</dbReference>
<keyword evidence="4 8" id="KW-0863">Zinc-finger</keyword>
<evidence type="ECO:0000256" key="10">
    <source>
        <dbReference type="SAM" id="Phobius"/>
    </source>
</evidence>
<evidence type="ECO:0000256" key="8">
    <source>
        <dbReference type="PROSITE-ProRule" id="PRU00175"/>
    </source>
</evidence>
<dbReference type="AlphaFoldDB" id="A0A6G1S642"/>
<dbReference type="GO" id="GO:0005634">
    <property type="term" value="C:nucleus"/>
    <property type="evidence" value="ECO:0007669"/>
    <property type="project" value="TreeGrafter"/>
</dbReference>
<feature type="compositionally biased region" description="Acidic residues" evidence="9">
    <location>
        <begin position="1"/>
        <end position="10"/>
    </location>
</feature>
<dbReference type="InterPro" id="IPR001841">
    <property type="entry name" value="Znf_RING"/>
</dbReference>
<dbReference type="GO" id="GO:0016020">
    <property type="term" value="C:membrane"/>
    <property type="evidence" value="ECO:0007669"/>
    <property type="project" value="UniProtKB-SubCell"/>
</dbReference>
<comment type="subcellular location">
    <subcellularLocation>
        <location evidence="1">Membrane</location>
    </subcellularLocation>
</comment>
<protein>
    <submittedName>
        <fullName evidence="12">E3 ubiquitin-protein ligase RNF13</fullName>
    </submittedName>
</protein>
<dbReference type="InterPro" id="IPR051834">
    <property type="entry name" value="RING_finger_E3_ligase"/>
</dbReference>
<keyword evidence="7 10" id="KW-0472">Membrane</keyword>
<name>A0A6G1S642_9ACAR</name>
<reference evidence="12" key="1">
    <citation type="submission" date="2018-10" db="EMBL/GenBank/DDBJ databases">
        <title>Transcriptome assembly of Aceria tosichella (Wheat curl mite) Type 2.</title>
        <authorList>
            <person name="Scully E.D."/>
            <person name="Geib S.M."/>
            <person name="Palmer N.A."/>
            <person name="Gupta A.K."/>
            <person name="Sarath G."/>
            <person name="Tatineni S."/>
        </authorList>
    </citation>
    <scope>NUCLEOTIDE SEQUENCE</scope>
    <source>
        <strain evidence="12">LincolnNE</strain>
    </source>
</reference>
<gene>
    <name evidence="12" type="primary">RNF13</name>
    <name evidence="12" type="ORF">g.10459</name>
</gene>
<feature type="region of interest" description="Disordered" evidence="9">
    <location>
        <begin position="1"/>
        <end position="68"/>
    </location>
</feature>
<dbReference type="Pfam" id="PF13639">
    <property type="entry name" value="zf-RING_2"/>
    <property type="match status" value="1"/>
</dbReference>
<evidence type="ECO:0000256" key="1">
    <source>
        <dbReference type="ARBA" id="ARBA00004370"/>
    </source>
</evidence>